<comment type="caution">
    <text evidence="5">The sequence shown here is derived from an EMBL/GenBank/DDBJ whole genome shotgun (WGS) entry which is preliminary data.</text>
</comment>
<feature type="domain" description="Lsr2 DNA-binding" evidence="4">
    <location>
        <begin position="72"/>
        <end position="106"/>
    </location>
</feature>
<feature type="compositionally biased region" description="Basic residues" evidence="2">
    <location>
        <begin position="58"/>
        <end position="69"/>
    </location>
</feature>
<keyword evidence="6" id="KW-1185">Reference proteome</keyword>
<evidence type="ECO:0000259" key="4">
    <source>
        <dbReference type="Pfam" id="PF23359"/>
    </source>
</evidence>
<protein>
    <submittedName>
        <fullName evidence="5">Lsr2 family protein</fullName>
    </submittedName>
</protein>
<dbReference type="RefSeq" id="WP_345043525.1">
    <property type="nucleotide sequence ID" value="NZ_BAABBA010000019.1"/>
</dbReference>
<evidence type="ECO:0000313" key="6">
    <source>
        <dbReference type="Proteomes" id="UP001499841"/>
    </source>
</evidence>
<evidence type="ECO:0000313" key="5">
    <source>
        <dbReference type="EMBL" id="GAA4288931.1"/>
    </source>
</evidence>
<reference evidence="6" key="1">
    <citation type="journal article" date="2019" name="Int. J. Syst. Evol. Microbiol.">
        <title>The Global Catalogue of Microorganisms (GCM) 10K type strain sequencing project: providing services to taxonomists for standard genome sequencing and annotation.</title>
        <authorList>
            <consortium name="The Broad Institute Genomics Platform"/>
            <consortium name="The Broad Institute Genome Sequencing Center for Infectious Disease"/>
            <person name="Wu L."/>
            <person name="Ma J."/>
        </authorList>
    </citation>
    <scope>NUCLEOTIDE SEQUENCE [LARGE SCALE GENOMIC DNA]</scope>
    <source>
        <strain evidence="6">JCM 17459</strain>
    </source>
</reference>
<dbReference type="Pfam" id="PF23359">
    <property type="entry name" value="Lsr2_DNA-bd"/>
    <property type="match status" value="1"/>
</dbReference>
<dbReference type="Proteomes" id="UP001499841">
    <property type="component" value="Unassembled WGS sequence"/>
</dbReference>
<dbReference type="Pfam" id="PF11774">
    <property type="entry name" value="Lsr2"/>
    <property type="match status" value="1"/>
</dbReference>
<proteinExistence type="predicted"/>
<dbReference type="EMBL" id="BAABBA010000019">
    <property type="protein sequence ID" value="GAA4288931.1"/>
    <property type="molecule type" value="Genomic_DNA"/>
</dbReference>
<keyword evidence="1" id="KW-0238">DNA-binding</keyword>
<evidence type="ECO:0000259" key="3">
    <source>
        <dbReference type="Pfam" id="PF11774"/>
    </source>
</evidence>
<feature type="region of interest" description="Disordered" evidence="2">
    <location>
        <begin position="58"/>
        <end position="78"/>
    </location>
</feature>
<name>A0ABP8EY82_9MICO</name>
<accession>A0ABP8EY82</accession>
<gene>
    <name evidence="5" type="ORF">GCM10022262_32910</name>
</gene>
<dbReference type="Gene3D" id="4.10.320.10">
    <property type="entry name" value="E3-binding domain"/>
    <property type="match status" value="1"/>
</dbReference>
<dbReference type="InterPro" id="IPR042261">
    <property type="entry name" value="Lsr2-like_dimerization"/>
</dbReference>
<dbReference type="InterPro" id="IPR024412">
    <property type="entry name" value="Lsr2_dim_dom"/>
</dbReference>
<dbReference type="Gene3D" id="3.30.60.230">
    <property type="entry name" value="Lsr2, dimerization domain"/>
    <property type="match status" value="1"/>
</dbReference>
<evidence type="ECO:0000256" key="1">
    <source>
        <dbReference type="ARBA" id="ARBA00023125"/>
    </source>
</evidence>
<organism evidence="5 6">
    <name type="scientific">Georgenia daeguensis</name>
    <dbReference type="NCBI Taxonomy" id="908355"/>
    <lineage>
        <taxon>Bacteria</taxon>
        <taxon>Bacillati</taxon>
        <taxon>Actinomycetota</taxon>
        <taxon>Actinomycetes</taxon>
        <taxon>Micrococcales</taxon>
        <taxon>Bogoriellaceae</taxon>
        <taxon>Georgenia</taxon>
    </lineage>
</organism>
<sequence length="108" mass="11963">MAQKKHVVLIDDLDGSPAAETVLFSLDGVEYEVDLNDAHAEALRESFAEWIGHARKVNGRKKPSARRQRAASAGDTGKIREWARQNGYTVSDRGRIPASVREAYELAN</sequence>
<evidence type="ECO:0000256" key="2">
    <source>
        <dbReference type="SAM" id="MobiDB-lite"/>
    </source>
</evidence>
<feature type="domain" description="Lsr2 dimerization" evidence="3">
    <location>
        <begin position="1"/>
        <end position="57"/>
    </location>
</feature>
<dbReference type="InterPro" id="IPR055370">
    <property type="entry name" value="Lsr2_DNA-bd"/>
</dbReference>
<dbReference type="InterPro" id="IPR036625">
    <property type="entry name" value="E3-bd_dom_sf"/>
</dbReference>